<dbReference type="AlphaFoldDB" id="A0A438FNL8"/>
<dbReference type="EMBL" id="QGNW01000829">
    <property type="protein sequence ID" value="RVW61557.1"/>
    <property type="molecule type" value="Genomic_DNA"/>
</dbReference>
<comment type="caution">
    <text evidence="2">The sequence shown here is derived from an EMBL/GenBank/DDBJ whole genome shotgun (WGS) entry which is preliminary data.</text>
</comment>
<feature type="compositionally biased region" description="Basic and acidic residues" evidence="1">
    <location>
        <begin position="9"/>
        <end position="21"/>
    </location>
</feature>
<evidence type="ECO:0000256" key="1">
    <source>
        <dbReference type="SAM" id="MobiDB-lite"/>
    </source>
</evidence>
<evidence type="ECO:0000313" key="2">
    <source>
        <dbReference type="EMBL" id="RVW61557.1"/>
    </source>
</evidence>
<proteinExistence type="predicted"/>
<sequence length="89" mass="10112">MGKTTARKQMAEPPRDHRPRDQGTNSRHNQEATYLGRAGPPPNVRGVWPNKGPLPAYRAPQDENSDSTRVSSKRQRDRDPNYLTRCMQG</sequence>
<dbReference type="Proteomes" id="UP000288805">
    <property type="component" value="Unassembled WGS sequence"/>
</dbReference>
<gene>
    <name evidence="2" type="ORF">CK203_065659</name>
</gene>
<feature type="region of interest" description="Disordered" evidence="1">
    <location>
        <begin position="1"/>
        <end position="89"/>
    </location>
</feature>
<organism evidence="2 3">
    <name type="scientific">Vitis vinifera</name>
    <name type="common">Grape</name>
    <dbReference type="NCBI Taxonomy" id="29760"/>
    <lineage>
        <taxon>Eukaryota</taxon>
        <taxon>Viridiplantae</taxon>
        <taxon>Streptophyta</taxon>
        <taxon>Embryophyta</taxon>
        <taxon>Tracheophyta</taxon>
        <taxon>Spermatophyta</taxon>
        <taxon>Magnoliopsida</taxon>
        <taxon>eudicotyledons</taxon>
        <taxon>Gunneridae</taxon>
        <taxon>Pentapetalae</taxon>
        <taxon>rosids</taxon>
        <taxon>Vitales</taxon>
        <taxon>Vitaceae</taxon>
        <taxon>Viteae</taxon>
        <taxon>Vitis</taxon>
    </lineage>
</organism>
<name>A0A438FNL8_VITVI</name>
<reference evidence="2 3" key="1">
    <citation type="journal article" date="2018" name="PLoS Genet.">
        <title>Population sequencing reveals clonal diversity and ancestral inbreeding in the grapevine cultivar Chardonnay.</title>
        <authorList>
            <person name="Roach M.J."/>
            <person name="Johnson D.L."/>
            <person name="Bohlmann J."/>
            <person name="van Vuuren H.J."/>
            <person name="Jones S.J."/>
            <person name="Pretorius I.S."/>
            <person name="Schmidt S.A."/>
            <person name="Borneman A.R."/>
        </authorList>
    </citation>
    <scope>NUCLEOTIDE SEQUENCE [LARGE SCALE GENOMIC DNA]</scope>
    <source>
        <strain evidence="3">cv. Chardonnay</strain>
        <tissue evidence="2">Leaf</tissue>
    </source>
</reference>
<protein>
    <submittedName>
        <fullName evidence="2">Uncharacterized protein</fullName>
    </submittedName>
</protein>
<accession>A0A438FNL8</accession>
<evidence type="ECO:0000313" key="3">
    <source>
        <dbReference type="Proteomes" id="UP000288805"/>
    </source>
</evidence>